<feature type="non-terminal residue" evidence="1">
    <location>
        <position position="1"/>
    </location>
</feature>
<accession>X0UVU6</accession>
<gene>
    <name evidence="1" type="ORF">S01H1_40238</name>
</gene>
<comment type="caution">
    <text evidence="1">The sequence shown here is derived from an EMBL/GenBank/DDBJ whole genome shotgun (WGS) entry which is preliminary data.</text>
</comment>
<name>X0UVU6_9ZZZZ</name>
<proteinExistence type="predicted"/>
<sequence>YLMKNNGFIFYVEYLYISNPIIFCKNVKAEKQYE</sequence>
<protein>
    <submittedName>
        <fullName evidence="1">Uncharacterized protein</fullName>
    </submittedName>
</protein>
<organism evidence="1">
    <name type="scientific">marine sediment metagenome</name>
    <dbReference type="NCBI Taxonomy" id="412755"/>
    <lineage>
        <taxon>unclassified sequences</taxon>
        <taxon>metagenomes</taxon>
        <taxon>ecological metagenomes</taxon>
    </lineage>
</organism>
<reference evidence="1" key="1">
    <citation type="journal article" date="2014" name="Front. Microbiol.">
        <title>High frequency of phylogenetically diverse reductive dehalogenase-homologous genes in deep subseafloor sedimentary metagenomes.</title>
        <authorList>
            <person name="Kawai M."/>
            <person name="Futagami T."/>
            <person name="Toyoda A."/>
            <person name="Takaki Y."/>
            <person name="Nishi S."/>
            <person name="Hori S."/>
            <person name="Arai W."/>
            <person name="Tsubouchi T."/>
            <person name="Morono Y."/>
            <person name="Uchiyama I."/>
            <person name="Ito T."/>
            <person name="Fujiyama A."/>
            <person name="Inagaki F."/>
            <person name="Takami H."/>
        </authorList>
    </citation>
    <scope>NUCLEOTIDE SEQUENCE</scope>
    <source>
        <strain evidence="1">Expedition CK06-06</strain>
    </source>
</reference>
<dbReference type="EMBL" id="BARS01025463">
    <property type="protein sequence ID" value="GAG04433.1"/>
    <property type="molecule type" value="Genomic_DNA"/>
</dbReference>
<evidence type="ECO:0000313" key="1">
    <source>
        <dbReference type="EMBL" id="GAG04433.1"/>
    </source>
</evidence>
<dbReference type="AlphaFoldDB" id="X0UVU6"/>